<dbReference type="Pfam" id="PF01575">
    <property type="entry name" value="MaoC_dehydratas"/>
    <property type="match status" value="1"/>
</dbReference>
<dbReference type="RefSeq" id="WP_142980313.1">
    <property type="nucleotide sequence ID" value="NZ_RKLU01000005.1"/>
</dbReference>
<dbReference type="OrthoDB" id="225748at2157"/>
<accession>A0A8J8PAT4</accession>
<dbReference type="EMBL" id="RKLU01000005">
    <property type="protein sequence ID" value="TQQ79277.1"/>
    <property type="molecule type" value="Genomic_DNA"/>
</dbReference>
<dbReference type="InterPro" id="IPR052342">
    <property type="entry name" value="MCH/BMMD"/>
</dbReference>
<dbReference type="PANTHER" id="PTHR43664:SF1">
    <property type="entry name" value="BETA-METHYLMALYL-COA DEHYDRATASE"/>
    <property type="match status" value="1"/>
</dbReference>
<dbReference type="SUPFAM" id="SSF54637">
    <property type="entry name" value="Thioesterase/thiol ester dehydrase-isomerase"/>
    <property type="match status" value="1"/>
</dbReference>
<name>A0A8J8PAT4_9EURY</name>
<evidence type="ECO:0000259" key="1">
    <source>
        <dbReference type="Pfam" id="PF01575"/>
    </source>
</evidence>
<evidence type="ECO:0000313" key="2">
    <source>
        <dbReference type="EMBL" id="TQQ79277.1"/>
    </source>
</evidence>
<reference evidence="2" key="1">
    <citation type="submission" date="2019-02" db="EMBL/GenBank/DDBJ databases">
        <title>Halonotius sp. a new haloarchaeum isolated from saline soil.</title>
        <authorList>
            <person name="Duran-Viseras A."/>
            <person name="Sanchez-Porro C."/>
            <person name="Ventosa A."/>
        </authorList>
    </citation>
    <scope>NUCLEOTIDE SEQUENCE</scope>
    <source>
        <strain evidence="2">F15B</strain>
    </source>
</reference>
<dbReference type="PANTHER" id="PTHR43664">
    <property type="entry name" value="MONOAMINE OXIDASE-RELATED"/>
    <property type="match status" value="1"/>
</dbReference>
<proteinExistence type="predicted"/>
<dbReference type="InterPro" id="IPR029069">
    <property type="entry name" value="HotDog_dom_sf"/>
</dbReference>
<dbReference type="Gene3D" id="3.10.129.10">
    <property type="entry name" value="Hotdog Thioesterase"/>
    <property type="match status" value="1"/>
</dbReference>
<gene>
    <name evidence="2" type="ORF">EGH24_11635</name>
</gene>
<dbReference type="CDD" id="cd03454">
    <property type="entry name" value="YdeM"/>
    <property type="match status" value="1"/>
</dbReference>
<sequence length="147" mass="16396">MTIYFEDLAVGDEWASDSYEVTEAEIIEFAEQYDPQWFHTDPERAAEESIYGSLIAAGFHTAAISTRLFVDCFLSDTATLGGKGIDKLRWHEPVRPGDRLSIRAEILDLEAETDSRGLANIRIETSNGDGEVAFSMIALVMFARRGE</sequence>
<dbReference type="InterPro" id="IPR002539">
    <property type="entry name" value="MaoC-like_dom"/>
</dbReference>
<evidence type="ECO:0000313" key="3">
    <source>
        <dbReference type="Proteomes" id="UP000705823"/>
    </source>
</evidence>
<feature type="domain" description="MaoC-like" evidence="1">
    <location>
        <begin position="17"/>
        <end position="109"/>
    </location>
</feature>
<dbReference type="AlphaFoldDB" id="A0A8J8PAT4"/>
<comment type="caution">
    <text evidence="2">The sequence shown here is derived from an EMBL/GenBank/DDBJ whole genome shotgun (WGS) entry which is preliminary data.</text>
</comment>
<protein>
    <submittedName>
        <fullName evidence="2">MaoC family dehydratase</fullName>
    </submittedName>
</protein>
<dbReference type="Proteomes" id="UP000705823">
    <property type="component" value="Unassembled WGS sequence"/>
</dbReference>
<organism evidence="2 3">
    <name type="scientific">Halonotius terrestris</name>
    <dbReference type="NCBI Taxonomy" id="2487750"/>
    <lineage>
        <taxon>Archaea</taxon>
        <taxon>Methanobacteriati</taxon>
        <taxon>Methanobacteriota</taxon>
        <taxon>Stenosarchaea group</taxon>
        <taxon>Halobacteria</taxon>
        <taxon>Halobacteriales</taxon>
        <taxon>Haloferacaceae</taxon>
        <taxon>Halonotius</taxon>
    </lineage>
</organism>
<keyword evidence="3" id="KW-1185">Reference proteome</keyword>